<evidence type="ECO:0000313" key="2">
    <source>
        <dbReference type="Proteomes" id="UP000316213"/>
    </source>
</evidence>
<reference evidence="1 2" key="1">
    <citation type="submission" date="2019-02" db="EMBL/GenBank/DDBJ databases">
        <title>Deep-cultivation of Planctomycetes and their phenomic and genomic characterization uncovers novel biology.</title>
        <authorList>
            <person name="Wiegand S."/>
            <person name="Jogler M."/>
            <person name="Boedeker C."/>
            <person name="Pinto D."/>
            <person name="Vollmers J."/>
            <person name="Rivas-Marin E."/>
            <person name="Kohn T."/>
            <person name="Peeters S.H."/>
            <person name="Heuer A."/>
            <person name="Rast P."/>
            <person name="Oberbeckmann S."/>
            <person name="Bunk B."/>
            <person name="Jeske O."/>
            <person name="Meyerdierks A."/>
            <person name="Storesund J.E."/>
            <person name="Kallscheuer N."/>
            <person name="Luecker S."/>
            <person name="Lage O.M."/>
            <person name="Pohl T."/>
            <person name="Merkel B.J."/>
            <person name="Hornburger P."/>
            <person name="Mueller R.-W."/>
            <person name="Bruemmer F."/>
            <person name="Labrenz M."/>
            <person name="Spormann A.M."/>
            <person name="Op Den Camp H."/>
            <person name="Overmann J."/>
            <person name="Amann R."/>
            <person name="Jetten M.S.M."/>
            <person name="Mascher T."/>
            <person name="Medema M.H."/>
            <person name="Devos D.P."/>
            <person name="Kaster A.-K."/>
            <person name="Ovreas L."/>
            <person name="Rohde M."/>
            <person name="Galperin M.Y."/>
            <person name="Jogler C."/>
        </authorList>
    </citation>
    <scope>NUCLEOTIDE SEQUENCE [LARGE SCALE GENOMIC DNA]</scope>
    <source>
        <strain evidence="1 2">Pla100</strain>
    </source>
</reference>
<dbReference type="PROSITE" id="PS51318">
    <property type="entry name" value="TAT"/>
    <property type="match status" value="1"/>
</dbReference>
<dbReference type="InterPro" id="IPR011447">
    <property type="entry name" value="DUF1552"/>
</dbReference>
<dbReference type="EMBL" id="SJPM01000003">
    <property type="protein sequence ID" value="TWT98956.1"/>
    <property type="molecule type" value="Genomic_DNA"/>
</dbReference>
<dbReference type="InterPro" id="IPR006311">
    <property type="entry name" value="TAT_signal"/>
</dbReference>
<sequence>MNQRHMNCNVGLPRRHFLRSAAGGALALPWLESLAQGSESGEKFPQRYAFIYTPNGYNQDTFLPSSEGDSWELAPALTPLESVRDQVSLLSGLDREFVPGTGVHAQCGSCWLTSSAPQETLDGGFPTNATLDQLLARQLGSDTPLPSLELSCNDFTNRKETKYFECISWYGPGHAAQTEKNPRTAFNRLFGRPDGNVLNQSVLDSVQRSATRLANRLSSADRMKLDEYLESVRRTERRIQAAERAAARITEPPFPEPAGIPERRDEYLRLMGDLIVHAFRLDLTRVATLIVDPERWDSPRMFDGVFDSPQNHHVLTHTKGDEAKAKITEIDRFHVELYAYVVKQLANIPEGNGMLLDHCCIVMGSGISDGDKHNYADLQVLLAGGLVSHIGFKQYAGRRPLADLWLTLAQRANVNIERFADSTGAITDV</sequence>
<accession>A0A5C6AHQ8</accession>
<proteinExistence type="predicted"/>
<dbReference type="RefSeq" id="WP_146577606.1">
    <property type="nucleotide sequence ID" value="NZ_SJPM01000003.1"/>
</dbReference>
<organism evidence="1 2">
    <name type="scientific">Neorhodopirellula pilleata</name>
    <dbReference type="NCBI Taxonomy" id="2714738"/>
    <lineage>
        <taxon>Bacteria</taxon>
        <taxon>Pseudomonadati</taxon>
        <taxon>Planctomycetota</taxon>
        <taxon>Planctomycetia</taxon>
        <taxon>Pirellulales</taxon>
        <taxon>Pirellulaceae</taxon>
        <taxon>Neorhodopirellula</taxon>
    </lineage>
</organism>
<gene>
    <name evidence="1" type="ORF">Pla100_21220</name>
</gene>
<dbReference type="AlphaFoldDB" id="A0A5C6AHQ8"/>
<protein>
    <recommendedName>
        <fullName evidence="3">DUF1552 domain-containing protein</fullName>
    </recommendedName>
</protein>
<dbReference type="Pfam" id="PF07586">
    <property type="entry name" value="HXXSHH"/>
    <property type="match status" value="1"/>
</dbReference>
<comment type="caution">
    <text evidence="1">The sequence shown here is derived from an EMBL/GenBank/DDBJ whole genome shotgun (WGS) entry which is preliminary data.</text>
</comment>
<evidence type="ECO:0008006" key="3">
    <source>
        <dbReference type="Google" id="ProtNLM"/>
    </source>
</evidence>
<dbReference type="Proteomes" id="UP000316213">
    <property type="component" value="Unassembled WGS sequence"/>
</dbReference>
<keyword evidence="2" id="KW-1185">Reference proteome</keyword>
<name>A0A5C6AHQ8_9BACT</name>
<dbReference type="OrthoDB" id="9146593at2"/>
<evidence type="ECO:0000313" key="1">
    <source>
        <dbReference type="EMBL" id="TWT98956.1"/>
    </source>
</evidence>